<organism evidence="2 3">
    <name type="scientific">Arsenicicoccus piscis</name>
    <dbReference type="NCBI Taxonomy" id="673954"/>
    <lineage>
        <taxon>Bacteria</taxon>
        <taxon>Bacillati</taxon>
        <taxon>Actinomycetota</taxon>
        <taxon>Actinomycetes</taxon>
        <taxon>Micrococcales</taxon>
        <taxon>Intrasporangiaceae</taxon>
        <taxon>Arsenicicoccus</taxon>
    </lineage>
</organism>
<dbReference type="Proteomes" id="UP001157109">
    <property type="component" value="Unassembled WGS sequence"/>
</dbReference>
<feature type="transmembrane region" description="Helical" evidence="1">
    <location>
        <begin position="138"/>
        <end position="156"/>
    </location>
</feature>
<proteinExistence type="predicted"/>
<keyword evidence="1" id="KW-0812">Transmembrane</keyword>
<protein>
    <submittedName>
        <fullName evidence="2">Uncharacterized protein</fullName>
    </submittedName>
</protein>
<keyword evidence="1" id="KW-1133">Transmembrane helix</keyword>
<feature type="transmembrane region" description="Helical" evidence="1">
    <location>
        <begin position="168"/>
        <end position="189"/>
    </location>
</feature>
<evidence type="ECO:0000313" key="3">
    <source>
        <dbReference type="Proteomes" id="UP001157109"/>
    </source>
</evidence>
<keyword evidence="1" id="KW-0472">Membrane</keyword>
<comment type="caution">
    <text evidence="2">The sequence shown here is derived from an EMBL/GenBank/DDBJ whole genome shotgun (WGS) entry which is preliminary data.</text>
</comment>
<keyword evidence="3" id="KW-1185">Reference proteome</keyword>
<feature type="transmembrane region" description="Helical" evidence="1">
    <location>
        <begin position="201"/>
        <end position="234"/>
    </location>
</feature>
<reference evidence="3" key="1">
    <citation type="journal article" date="2019" name="Int. J. Syst. Evol. Microbiol.">
        <title>The Global Catalogue of Microorganisms (GCM) 10K type strain sequencing project: providing services to taxonomists for standard genome sequencing and annotation.</title>
        <authorList>
            <consortium name="The Broad Institute Genomics Platform"/>
            <consortium name="The Broad Institute Genome Sequencing Center for Infectious Disease"/>
            <person name="Wu L."/>
            <person name="Ma J."/>
        </authorList>
    </citation>
    <scope>NUCLEOTIDE SEQUENCE [LARGE SCALE GENOMIC DNA]</scope>
    <source>
        <strain evidence="3">NBRC 105830</strain>
    </source>
</reference>
<evidence type="ECO:0000313" key="2">
    <source>
        <dbReference type="EMBL" id="GMA19957.1"/>
    </source>
</evidence>
<dbReference type="EMBL" id="BSUJ01000001">
    <property type="protein sequence ID" value="GMA19957.1"/>
    <property type="molecule type" value="Genomic_DNA"/>
</dbReference>
<sequence length="298" mass="31109">MLVGAARERLLAESWDLIVCLTDLPLTVRRRPVVAHASPLHGVAVVCLPALGAVGLRRRARDVVVGLVRTLLGEAEDHAHSSSEAALRRRARELGGQQEAGDGSVMFTARVLSGNVRLLVGMIRANQPWRLAMGLSKALTAALAAGVLTLVTSDIWQLGDALSWTRLAAIGVGAVTAITAALILGAGLWERGSNPAGGKHVTLFNLATTGTVVLGVLFLYTALLLLALLTTPLLVPAPLLEENLGHAVRVGDYLKLALLASALATLGGALGAGLESDETVRAAAYTYRQEPGEVLRNG</sequence>
<accession>A0ABQ6HP73</accession>
<evidence type="ECO:0000256" key="1">
    <source>
        <dbReference type="SAM" id="Phobius"/>
    </source>
</evidence>
<gene>
    <name evidence="2" type="ORF">GCM10025862_19780</name>
</gene>
<name>A0ABQ6HP73_9MICO</name>